<organism evidence="1 2">
    <name type="scientific">Bauhinia variegata</name>
    <name type="common">Purple orchid tree</name>
    <name type="synonym">Phanera variegata</name>
    <dbReference type="NCBI Taxonomy" id="167791"/>
    <lineage>
        <taxon>Eukaryota</taxon>
        <taxon>Viridiplantae</taxon>
        <taxon>Streptophyta</taxon>
        <taxon>Embryophyta</taxon>
        <taxon>Tracheophyta</taxon>
        <taxon>Spermatophyta</taxon>
        <taxon>Magnoliopsida</taxon>
        <taxon>eudicotyledons</taxon>
        <taxon>Gunneridae</taxon>
        <taxon>Pentapetalae</taxon>
        <taxon>rosids</taxon>
        <taxon>fabids</taxon>
        <taxon>Fabales</taxon>
        <taxon>Fabaceae</taxon>
        <taxon>Cercidoideae</taxon>
        <taxon>Cercideae</taxon>
        <taxon>Bauhiniinae</taxon>
        <taxon>Bauhinia</taxon>
    </lineage>
</organism>
<dbReference type="EMBL" id="CM039426">
    <property type="protein sequence ID" value="KAI4357907.1"/>
    <property type="molecule type" value="Genomic_DNA"/>
</dbReference>
<keyword evidence="2" id="KW-1185">Reference proteome</keyword>
<dbReference type="Proteomes" id="UP000828941">
    <property type="component" value="Chromosome 1"/>
</dbReference>
<gene>
    <name evidence="1" type="ORF">L6164_001824</name>
</gene>
<comment type="caution">
    <text evidence="1">The sequence shown here is derived from an EMBL/GenBank/DDBJ whole genome shotgun (WGS) entry which is preliminary data.</text>
</comment>
<protein>
    <submittedName>
        <fullName evidence="1">Uncharacterized protein</fullName>
    </submittedName>
</protein>
<proteinExistence type="predicted"/>
<evidence type="ECO:0000313" key="1">
    <source>
        <dbReference type="EMBL" id="KAI4357907.1"/>
    </source>
</evidence>
<sequence length="385" mass="44357">MYVTRPLSLYKRNPAALSQPLLEGPNSGYLVIFDEAAQTYNCFGCKNSRIKHLPFPQNKNLTVTYSTGENSHDYDKVIFIPVLNHPLSDNLYYVIRRQGKHQGKASTSSKEEDMGTCFCCNYVKDVKPSPMDPYNIYQQFEIIKRSHGFQAKSTASDGFPPEFLRRKGWEVYCKTPDNYNLSEALGVNSELQARLPDFNFPLSNDSSKSVAVGKWYCPFLFVKEGKELKEQMKKSPFYVMRLEQRWDKVFSRENGDSGENSVLVDVFFQTEAAKVAGRDAVWDENQVEDGFLWFESYGGEGTGTRVGLSMAIVERMRWEQERVGWSGGKGRQGRIEKVEEFGGTERWNKFGCYVLVERFVLTRMDGSLVLTYDYKHTHQIRCKWE</sequence>
<reference evidence="1 2" key="1">
    <citation type="journal article" date="2022" name="DNA Res.">
        <title>Chromosomal-level genome assembly of the orchid tree Bauhinia variegata (Leguminosae; Cercidoideae) supports the allotetraploid origin hypothesis of Bauhinia.</title>
        <authorList>
            <person name="Zhong Y."/>
            <person name="Chen Y."/>
            <person name="Zheng D."/>
            <person name="Pang J."/>
            <person name="Liu Y."/>
            <person name="Luo S."/>
            <person name="Meng S."/>
            <person name="Qian L."/>
            <person name="Wei D."/>
            <person name="Dai S."/>
            <person name="Zhou R."/>
        </authorList>
    </citation>
    <scope>NUCLEOTIDE SEQUENCE [LARGE SCALE GENOMIC DNA]</scope>
    <source>
        <strain evidence="1">BV-YZ2020</strain>
    </source>
</reference>
<evidence type="ECO:0000313" key="2">
    <source>
        <dbReference type="Proteomes" id="UP000828941"/>
    </source>
</evidence>
<name>A0ACB9QAQ9_BAUVA</name>
<accession>A0ACB9QAQ9</accession>